<dbReference type="PANTHER" id="PTHR31447:SF0">
    <property type="entry name" value="HYDROXYPROLINE-RICH GLYCOPROTEIN FAMILY PROTEIN"/>
    <property type="match status" value="1"/>
</dbReference>
<protein>
    <recommendedName>
        <fullName evidence="5">Alpha-ketoglutarate-dependent dioxygenase AlkB-like domain-containing protein</fullName>
    </recommendedName>
</protein>
<evidence type="ECO:0000313" key="4">
    <source>
        <dbReference type="Proteomes" id="UP000323506"/>
    </source>
</evidence>
<accession>A0A5D2H484</accession>
<proteinExistence type="inferred from homology"/>
<evidence type="ECO:0008006" key="5">
    <source>
        <dbReference type="Google" id="ProtNLM"/>
    </source>
</evidence>
<feature type="compositionally biased region" description="Polar residues" evidence="2">
    <location>
        <begin position="238"/>
        <end position="253"/>
    </location>
</feature>
<reference evidence="3 4" key="1">
    <citation type="submission" date="2019-06" db="EMBL/GenBank/DDBJ databases">
        <title>WGS assembly of Gossypium darwinii.</title>
        <authorList>
            <person name="Chen Z.J."/>
            <person name="Sreedasyam A."/>
            <person name="Ando A."/>
            <person name="Song Q."/>
            <person name="De L."/>
            <person name="Hulse-Kemp A."/>
            <person name="Ding M."/>
            <person name="Ye W."/>
            <person name="Kirkbride R."/>
            <person name="Jenkins J."/>
            <person name="Plott C."/>
            <person name="Lovell J."/>
            <person name="Lin Y.-M."/>
            <person name="Vaughn R."/>
            <person name="Liu B."/>
            <person name="Li W."/>
            <person name="Simpson S."/>
            <person name="Scheffler B."/>
            <person name="Saski C."/>
            <person name="Grover C."/>
            <person name="Hu G."/>
            <person name="Conover J."/>
            <person name="Carlson J."/>
            <person name="Shu S."/>
            <person name="Boston L."/>
            <person name="Williams M."/>
            <person name="Peterson D."/>
            <person name="Mcgee K."/>
            <person name="Jones D."/>
            <person name="Wendel J."/>
            <person name="Stelly D."/>
            <person name="Grimwood J."/>
            <person name="Schmutz J."/>
        </authorList>
    </citation>
    <scope>NUCLEOTIDE SEQUENCE [LARGE SCALE GENOMIC DNA]</scope>
    <source>
        <strain evidence="3">1808015.09</strain>
    </source>
</reference>
<sequence>MAMPSGNVVLSDKMQFAAPPAAGAGGGGGGAAGGEIHQHHPRQWFPDERDGFIYWLRGEFAAANAMIDSLCQHLREVGEVGEYEAVIACIQQRRSNWNPVLHMQQYFSVAEVSYALQQVSWRRRQRPYDQGKLGGKEYKRSGFGFKGHRLEVAKEMQNSGVDNDANLTVNTISDRNDRKTEKCDDNKSCGENKVSAVAEDIKDAASKSQADSSLKKSGSSVGTIPGNTEPGTEEVNGGCTSSCKVNDSHSAQNESEKQNLAKGPKTFVGNEMFDGKMVNVVDGLKLYEELLDEKEVSDLVSLVNDLRAAGKRGQFQAGQTYVASKKPMKGHGREMIQLGLPIADAPLDDEIAAGTSKDRRIEAIPALLQDAIDRLVDSQVMTAKPDSCVIDVYNEGDHSMPRMWPPWFGKPICVMFLTECDITFGRMISVDHPGDFGDFRGSLKLSLAPGSLLVMHGKSADFAKHALPSVRKQRILITFTKYQPKKSMSDNPRLPSPSLSQSSQWVSSPSRSPNHFRLSAGPKHYAAIPTTGIMPAPPIRPQIPPSNGVQPLFVSTPVPPAIAFPASVPIPPGSTGWPAAAPRHPPPRLPIPGTGVFLPPSGSNSASQQSSTTATEPNIPVETSSPLENEIESGKTNQHAASPEVGLDKKSPKQDCNGSVDGSESGRAIVKEEAQCAENSVKQSC</sequence>
<feature type="compositionally biased region" description="Low complexity" evidence="2">
    <location>
        <begin position="492"/>
        <end position="513"/>
    </location>
</feature>
<dbReference type="GO" id="GO:0032451">
    <property type="term" value="F:demethylase activity"/>
    <property type="evidence" value="ECO:0007669"/>
    <property type="project" value="InterPro"/>
</dbReference>
<comment type="similarity">
    <text evidence="1">Belongs to the alkB family.</text>
</comment>
<feature type="region of interest" description="Disordered" evidence="2">
    <location>
        <begin position="575"/>
        <end position="666"/>
    </location>
</feature>
<evidence type="ECO:0000313" key="3">
    <source>
        <dbReference type="EMBL" id="TYH25064.1"/>
    </source>
</evidence>
<gene>
    <name evidence="3" type="ORF">ES288_A03G139500v1</name>
</gene>
<dbReference type="PANTHER" id="PTHR31447">
    <property type="entry name" value="HYDROXYPROLINE-RICH GLYCOPROTEIN FAMILY PROTEIN-RELATED"/>
    <property type="match status" value="1"/>
</dbReference>
<dbReference type="GO" id="GO:0003729">
    <property type="term" value="F:mRNA binding"/>
    <property type="evidence" value="ECO:0007669"/>
    <property type="project" value="InterPro"/>
</dbReference>
<dbReference type="SUPFAM" id="SSF51197">
    <property type="entry name" value="Clavaminate synthase-like"/>
    <property type="match status" value="1"/>
</dbReference>
<feature type="compositionally biased region" description="Polar residues" evidence="2">
    <location>
        <begin position="218"/>
        <end position="230"/>
    </location>
</feature>
<dbReference type="Proteomes" id="UP000323506">
    <property type="component" value="Chromosome A03"/>
</dbReference>
<dbReference type="EMBL" id="CM017690">
    <property type="protein sequence ID" value="TYH25064.1"/>
    <property type="molecule type" value="Genomic_DNA"/>
</dbReference>
<feature type="compositionally biased region" description="Low complexity" evidence="2">
    <location>
        <begin position="601"/>
        <end position="615"/>
    </location>
</feature>
<feature type="region of interest" description="Disordered" evidence="2">
    <location>
        <begin position="203"/>
        <end position="263"/>
    </location>
</feature>
<dbReference type="InterPro" id="IPR044842">
    <property type="entry name" value="ALKBH9B/ALKBH10B-like"/>
</dbReference>
<evidence type="ECO:0000256" key="1">
    <source>
        <dbReference type="ARBA" id="ARBA00007879"/>
    </source>
</evidence>
<dbReference type="GO" id="GO:0006402">
    <property type="term" value="P:mRNA catabolic process"/>
    <property type="evidence" value="ECO:0007669"/>
    <property type="project" value="InterPro"/>
</dbReference>
<organism evidence="3 4">
    <name type="scientific">Gossypium darwinii</name>
    <name type="common">Darwin's cotton</name>
    <name type="synonym">Gossypium barbadense var. darwinii</name>
    <dbReference type="NCBI Taxonomy" id="34276"/>
    <lineage>
        <taxon>Eukaryota</taxon>
        <taxon>Viridiplantae</taxon>
        <taxon>Streptophyta</taxon>
        <taxon>Embryophyta</taxon>
        <taxon>Tracheophyta</taxon>
        <taxon>Spermatophyta</taxon>
        <taxon>Magnoliopsida</taxon>
        <taxon>eudicotyledons</taxon>
        <taxon>Gunneridae</taxon>
        <taxon>Pentapetalae</taxon>
        <taxon>rosids</taxon>
        <taxon>malvids</taxon>
        <taxon>Malvales</taxon>
        <taxon>Malvaceae</taxon>
        <taxon>Malvoideae</taxon>
        <taxon>Gossypium</taxon>
    </lineage>
</organism>
<dbReference type="Gene3D" id="2.60.120.590">
    <property type="entry name" value="Alpha-ketoglutarate-dependent dioxygenase AlkB-like"/>
    <property type="match status" value="1"/>
</dbReference>
<feature type="region of interest" description="Disordered" evidence="2">
    <location>
        <begin position="485"/>
        <end position="514"/>
    </location>
</feature>
<keyword evidence="4" id="KW-1185">Reference proteome</keyword>
<feature type="compositionally biased region" description="Low complexity" evidence="2">
    <location>
        <begin position="206"/>
        <end position="217"/>
    </location>
</feature>
<dbReference type="InterPro" id="IPR037151">
    <property type="entry name" value="AlkB-like_sf"/>
</dbReference>
<dbReference type="AlphaFoldDB" id="A0A5D2H484"/>
<name>A0A5D2H484_GOSDA</name>
<evidence type="ECO:0000256" key="2">
    <source>
        <dbReference type="SAM" id="MobiDB-lite"/>
    </source>
</evidence>